<sequence length="80" mass="8926">MIDDFEVYQRVSELLSDSVDREGAELSVESGEPESAISGLLDEAYTSDALSQEVIDYVQSIYTDGPVIEMLDALRMFENQ</sequence>
<protein>
    <submittedName>
        <fullName evidence="1">Uncharacterized protein</fullName>
    </submittedName>
</protein>
<dbReference type="AlphaFoldDB" id="A0A7T4EF35"/>
<dbReference type="OrthoDB" id="4420041at2"/>
<reference evidence="1 2" key="1">
    <citation type="submission" date="2020-12" db="EMBL/GenBank/DDBJ databases">
        <title>FDA dAtabase for Regulatory Grade micrObial Sequences (FDA-ARGOS): Supporting development and validation of Infectious Disease Dx tests.</title>
        <authorList>
            <person name="Sproer C."/>
            <person name="Gronow S."/>
            <person name="Severitt S."/>
            <person name="Schroder I."/>
            <person name="Tallon L."/>
            <person name="Sadzewicz L."/>
            <person name="Zhao X."/>
            <person name="Boylan J."/>
            <person name="Ott S."/>
            <person name="Bowen H."/>
            <person name="Vavikolanu K."/>
            <person name="Mehta A."/>
            <person name="Aluvathingal J."/>
            <person name="Nadendla S."/>
            <person name="Lowell S."/>
            <person name="Myers T."/>
            <person name="Yan Y."/>
            <person name="Sichtig H."/>
        </authorList>
    </citation>
    <scope>NUCLEOTIDE SEQUENCE [LARGE SCALE GENOMIC DNA]</scope>
    <source>
        <strain evidence="1 2">FDAARGOS_1053</strain>
    </source>
</reference>
<dbReference type="RefSeq" id="WP_084036421.1">
    <property type="nucleotide sequence ID" value="NZ_CP066007.1"/>
</dbReference>
<dbReference type="EMBL" id="CP066007">
    <property type="protein sequence ID" value="QQB46206.1"/>
    <property type="molecule type" value="Genomic_DNA"/>
</dbReference>
<gene>
    <name evidence="1" type="ORF">I6I10_12295</name>
</gene>
<evidence type="ECO:0000313" key="1">
    <source>
        <dbReference type="EMBL" id="QQB46206.1"/>
    </source>
</evidence>
<organism evidence="1 2">
    <name type="scientific">Corynebacterium glucuronolyticum</name>
    <dbReference type="NCBI Taxonomy" id="39791"/>
    <lineage>
        <taxon>Bacteria</taxon>
        <taxon>Bacillati</taxon>
        <taxon>Actinomycetota</taxon>
        <taxon>Actinomycetes</taxon>
        <taxon>Mycobacteriales</taxon>
        <taxon>Corynebacteriaceae</taxon>
        <taxon>Corynebacterium</taxon>
    </lineage>
</organism>
<evidence type="ECO:0000313" key="2">
    <source>
        <dbReference type="Proteomes" id="UP000596145"/>
    </source>
</evidence>
<accession>A0A7T4EF35</accession>
<dbReference type="GeneID" id="92759523"/>
<proteinExistence type="predicted"/>
<name>A0A7T4EF35_9CORY</name>
<dbReference type="Proteomes" id="UP000596145">
    <property type="component" value="Chromosome"/>
</dbReference>